<dbReference type="Proteomes" id="UP000516384">
    <property type="component" value="Chromosome"/>
</dbReference>
<dbReference type="EMBL" id="CP061172">
    <property type="protein sequence ID" value="QNR65473.1"/>
    <property type="molecule type" value="Genomic_DNA"/>
</dbReference>
<protein>
    <submittedName>
        <fullName evidence="2">Uncharacterized protein</fullName>
    </submittedName>
</protein>
<accession>A0A7H0Y315</accession>
<evidence type="ECO:0000313" key="2">
    <source>
        <dbReference type="EMBL" id="QNR65473.1"/>
    </source>
</evidence>
<evidence type="ECO:0000256" key="1">
    <source>
        <dbReference type="SAM" id="Coils"/>
    </source>
</evidence>
<feature type="coiled-coil region" evidence="1">
    <location>
        <begin position="150"/>
        <end position="180"/>
    </location>
</feature>
<reference evidence="2 3" key="1">
    <citation type="submission" date="2020-09" db="EMBL/GenBank/DDBJ databases">
        <title>Characterization of Paenibacillus peoriae strain ZF390 with broad-spectrum antimicrobial activity as a potential biocontrol agent.</title>
        <authorList>
            <person name="Li L."/>
            <person name="Zhao Y."/>
            <person name="Li B."/>
            <person name="Xie X."/>
        </authorList>
    </citation>
    <scope>NUCLEOTIDE SEQUENCE [LARGE SCALE GENOMIC DNA]</scope>
    <source>
        <strain evidence="2 3">ZF390</strain>
    </source>
</reference>
<proteinExistence type="predicted"/>
<gene>
    <name evidence="2" type="ORF">IAQ67_16430</name>
</gene>
<sequence length="184" mass="21407">MEFLERKDFQFNKTKYRYTVETDGLSLELSCINLATKKLEKLNKLRDLQESIYSQLNKQHGSVVARNIVYEPDKIRVYTRRVFNIGFPTEEEKRLSTLASELIQLGVIELNGNIDLFVDYLEMNEIKTINTNYKNSVYCCSNQQGVKSVSLKIKDDIKALQNQLDALKRINEKLSFEAEELPVQ</sequence>
<organism evidence="2 3">
    <name type="scientific">Paenibacillus peoriae</name>
    <dbReference type="NCBI Taxonomy" id="59893"/>
    <lineage>
        <taxon>Bacteria</taxon>
        <taxon>Bacillati</taxon>
        <taxon>Bacillota</taxon>
        <taxon>Bacilli</taxon>
        <taxon>Bacillales</taxon>
        <taxon>Paenibacillaceae</taxon>
        <taxon>Paenibacillus</taxon>
    </lineage>
</organism>
<name>A0A7H0Y315_9BACL</name>
<dbReference type="RefSeq" id="WP_190297369.1">
    <property type="nucleotide sequence ID" value="NZ_CP061172.1"/>
</dbReference>
<keyword evidence="1" id="KW-0175">Coiled coil</keyword>
<dbReference type="AlphaFoldDB" id="A0A7H0Y315"/>
<evidence type="ECO:0000313" key="3">
    <source>
        <dbReference type="Proteomes" id="UP000516384"/>
    </source>
</evidence>